<keyword evidence="3" id="KW-1185">Reference proteome</keyword>
<organism evidence="2 3">
    <name type="scientific">Mytilus galloprovincialis</name>
    <name type="common">Mediterranean mussel</name>
    <dbReference type="NCBI Taxonomy" id="29158"/>
    <lineage>
        <taxon>Eukaryota</taxon>
        <taxon>Metazoa</taxon>
        <taxon>Spiralia</taxon>
        <taxon>Lophotrochozoa</taxon>
        <taxon>Mollusca</taxon>
        <taxon>Bivalvia</taxon>
        <taxon>Autobranchia</taxon>
        <taxon>Pteriomorphia</taxon>
        <taxon>Mytilida</taxon>
        <taxon>Mytiloidea</taxon>
        <taxon>Mytilidae</taxon>
        <taxon>Mytilinae</taxon>
        <taxon>Mytilus</taxon>
    </lineage>
</organism>
<feature type="compositionally biased region" description="Polar residues" evidence="1">
    <location>
        <begin position="49"/>
        <end position="58"/>
    </location>
</feature>
<protein>
    <submittedName>
        <fullName evidence="2">Uncharacterized protein</fullName>
    </submittedName>
</protein>
<comment type="caution">
    <text evidence="2">The sequence shown here is derived from an EMBL/GenBank/DDBJ whole genome shotgun (WGS) entry which is preliminary data.</text>
</comment>
<feature type="non-terminal residue" evidence="2">
    <location>
        <position position="80"/>
    </location>
</feature>
<dbReference type="AlphaFoldDB" id="A0A8B6CWB9"/>
<accession>A0A8B6CWB9</accession>
<reference evidence="2" key="1">
    <citation type="submission" date="2018-11" db="EMBL/GenBank/DDBJ databases">
        <authorList>
            <person name="Alioto T."/>
            <person name="Alioto T."/>
        </authorList>
    </citation>
    <scope>NUCLEOTIDE SEQUENCE</scope>
</reference>
<proteinExistence type="predicted"/>
<name>A0A8B6CWB9_MYTGA</name>
<evidence type="ECO:0000313" key="2">
    <source>
        <dbReference type="EMBL" id="VDI10225.1"/>
    </source>
</evidence>
<feature type="region of interest" description="Disordered" evidence="1">
    <location>
        <begin position="22"/>
        <end position="58"/>
    </location>
</feature>
<evidence type="ECO:0000256" key="1">
    <source>
        <dbReference type="SAM" id="MobiDB-lite"/>
    </source>
</evidence>
<dbReference type="Proteomes" id="UP000596742">
    <property type="component" value="Unassembled WGS sequence"/>
</dbReference>
<gene>
    <name evidence="2" type="ORF">MGAL_10B077528</name>
</gene>
<sequence length="80" mass="9560">VRKGYEHYRSRRLAKHMAFKSYSDSTTFDGKKRKRTNGDIRSQRKGRRNYNSTSQGKSVESNFEYFDSRFTNSAYSHDDY</sequence>
<evidence type="ECO:0000313" key="3">
    <source>
        <dbReference type="Proteomes" id="UP000596742"/>
    </source>
</evidence>
<dbReference type="EMBL" id="UYJE01002375">
    <property type="protein sequence ID" value="VDI10225.1"/>
    <property type="molecule type" value="Genomic_DNA"/>
</dbReference>